<reference evidence="1 2" key="1">
    <citation type="submission" date="2017-06" db="EMBL/GenBank/DDBJ databases">
        <title>Complete genome sequence of Nitrospirillum amazonense strain CBAmC, an endophytic nitrogen-fixing and plant growth-promoting bacterium, isolated from sugarcane.</title>
        <authorList>
            <person name="Schwab S."/>
            <person name="dos Santos Teixeira K.R."/>
            <person name="Simoes Araujo J.L."/>
            <person name="Soares Vidal M."/>
            <person name="Borges de Freitas H.R."/>
            <person name="Rivello Crivelaro A.L."/>
            <person name="Bueno de Camargo Nunes A."/>
            <person name="dos Santos C.M."/>
            <person name="Palmeira da Silva Rosa D."/>
            <person name="da Silva Padilha D."/>
            <person name="da Silva E."/>
            <person name="Araujo Terra L."/>
            <person name="Soares Mendes V."/>
            <person name="Farinelli L."/>
            <person name="Magalhaes Cruz L."/>
            <person name="Baldani J.I."/>
        </authorList>
    </citation>
    <scope>NUCLEOTIDE SEQUENCE [LARGE SCALE GENOMIC DNA]</scope>
    <source>
        <strain evidence="1 2">CBAmC</strain>
    </source>
</reference>
<dbReference type="InterPro" id="IPR009593">
    <property type="entry name" value="DUF1203"/>
</dbReference>
<dbReference type="AlphaFoldDB" id="A0A248JYS1"/>
<proteinExistence type="predicted"/>
<keyword evidence="2" id="KW-1185">Reference proteome</keyword>
<evidence type="ECO:0008006" key="3">
    <source>
        <dbReference type="Google" id="ProtNLM"/>
    </source>
</evidence>
<dbReference type="Proteomes" id="UP000197153">
    <property type="component" value="Chromosome 3"/>
</dbReference>
<evidence type="ECO:0000313" key="1">
    <source>
        <dbReference type="EMBL" id="ASG23852.1"/>
    </source>
</evidence>
<gene>
    <name evidence="1" type="ORF">Y958_23090</name>
</gene>
<name>A0A248JYS1_9PROT</name>
<evidence type="ECO:0000313" key="2">
    <source>
        <dbReference type="Proteomes" id="UP000197153"/>
    </source>
</evidence>
<accession>A0A248JYS1</accession>
<dbReference type="KEGG" id="nao:Y958_23090"/>
<dbReference type="RefSeq" id="WP_088874317.1">
    <property type="nucleotide sequence ID" value="NZ_CP022112.1"/>
</dbReference>
<protein>
    <recommendedName>
        <fullName evidence="3">DUF1203 domain-containing protein</fullName>
    </recommendedName>
</protein>
<organism evidence="1 2">
    <name type="scientific">Nitrospirillum viridazoti CBAmc</name>
    <dbReference type="NCBI Taxonomy" id="1441467"/>
    <lineage>
        <taxon>Bacteria</taxon>
        <taxon>Pseudomonadati</taxon>
        <taxon>Pseudomonadota</taxon>
        <taxon>Alphaproteobacteria</taxon>
        <taxon>Rhodospirillales</taxon>
        <taxon>Azospirillaceae</taxon>
        <taxon>Nitrospirillum</taxon>
        <taxon>Nitrospirillum viridazoti</taxon>
    </lineage>
</organism>
<dbReference type="EMBL" id="CP022112">
    <property type="protein sequence ID" value="ASG23852.1"/>
    <property type="molecule type" value="Genomic_DNA"/>
</dbReference>
<sequence>MTLSFTVTGLDPAPFAPLFALDEAGLLAAGARRQVVDAAGAFPCRVSLDDARPGERVVLVNHQHQPAFTPYRSAHAIYVREGVGEACRTVNTLPPALERRILSLRCFDAGHMIVTADLMDGAEAIPLIRRLLDRPDVAYIHAHYAKYGCYAARIDRA</sequence>
<dbReference type="Pfam" id="PF06718">
    <property type="entry name" value="DUF1203"/>
    <property type="match status" value="1"/>
</dbReference>
<dbReference type="PIRSF" id="PIRSF034110">
    <property type="entry name" value="DUF1203"/>
    <property type="match status" value="1"/>
</dbReference>